<keyword evidence="11" id="KW-1185">Reference proteome</keyword>
<dbReference type="CTD" id="1267"/>
<dbReference type="Proteomes" id="UP000504632">
    <property type="component" value="Chromosome 16"/>
</dbReference>
<evidence type="ECO:0000259" key="10">
    <source>
        <dbReference type="Pfam" id="PF05881"/>
    </source>
</evidence>
<dbReference type="AlphaFoldDB" id="A0A6J2WYU0"/>
<dbReference type="GO" id="GO:0009214">
    <property type="term" value="P:cyclic nucleotide catabolic process"/>
    <property type="evidence" value="ECO:0007669"/>
    <property type="project" value="InterPro"/>
</dbReference>
<dbReference type="PANTHER" id="PTHR10156:SF0">
    <property type="entry name" value="2',3'-CYCLIC-NUCLEOTIDE 3'-PHOSPHODIESTERASE"/>
    <property type="match status" value="1"/>
</dbReference>
<comment type="subcellular location">
    <subcellularLocation>
        <location evidence="1">Membrane</location>
        <topology evidence="1">Lipid-anchor</topology>
    </subcellularLocation>
</comment>
<dbReference type="GO" id="GO:0003723">
    <property type="term" value="F:RNA binding"/>
    <property type="evidence" value="ECO:0007669"/>
    <property type="project" value="UniProtKB-KW"/>
</dbReference>
<keyword evidence="7" id="KW-0449">Lipoprotein</keyword>
<keyword evidence="5" id="KW-0694">RNA-binding</keyword>
<feature type="compositionally biased region" description="Basic and acidic residues" evidence="9">
    <location>
        <begin position="55"/>
        <end position="69"/>
    </location>
</feature>
<keyword evidence="2" id="KW-0488">Methylation</keyword>
<feature type="compositionally biased region" description="Basic and acidic residues" evidence="9">
    <location>
        <begin position="87"/>
        <end position="114"/>
    </location>
</feature>
<evidence type="ECO:0000313" key="11">
    <source>
        <dbReference type="Proteomes" id="UP000504632"/>
    </source>
</evidence>
<feature type="compositionally biased region" description="Low complexity" evidence="9">
    <location>
        <begin position="258"/>
        <end position="271"/>
    </location>
</feature>
<dbReference type="GeneID" id="115829502"/>
<organism evidence="11 12">
    <name type="scientific">Chanos chanos</name>
    <name type="common">Milkfish</name>
    <name type="synonym">Mugil chanos</name>
    <dbReference type="NCBI Taxonomy" id="29144"/>
    <lineage>
        <taxon>Eukaryota</taxon>
        <taxon>Metazoa</taxon>
        <taxon>Chordata</taxon>
        <taxon>Craniata</taxon>
        <taxon>Vertebrata</taxon>
        <taxon>Euteleostomi</taxon>
        <taxon>Actinopterygii</taxon>
        <taxon>Neopterygii</taxon>
        <taxon>Teleostei</taxon>
        <taxon>Ostariophysi</taxon>
        <taxon>Gonorynchiformes</taxon>
        <taxon>Chanidae</taxon>
        <taxon>Chanos</taxon>
    </lineage>
</organism>
<feature type="domain" description="Cyclic nucleotide phosphodiesterase catalytic" evidence="10">
    <location>
        <begin position="320"/>
        <end position="557"/>
    </location>
</feature>
<evidence type="ECO:0000313" key="12">
    <source>
        <dbReference type="RefSeq" id="XP_030649480.1"/>
    </source>
</evidence>
<sequence>MDSEQKPEVLEAPTENQEMDKQQELQEETPAISSEPDGAQQKLAEQENAVENSLEESRDPEQSPEKSPDEPPALENPVEKLAVAEKSPADESSEKDAEVETSAEKPADAEKSPEEVLEVQTSPEEFVPNSELEAETEATPEPVLEQQTVKAVEPPAAVSPPAEQVAPEPSEQPPTQPEPEKLEEETVKETESEKRKEAVNEASEPEKPAEADAVKAQEPAREAEPEKQNREAVEEPAPEKTGEPAKEESVPAEVPKSAEPAEAVNEAAPAEAAKENEAAKETEVAGTESDKPAAAAVASAEQEKAEQQKEVAQPQKEPELPLFFGWLLLPEVQERIKCYTMDFLKTLDTLEAFKKHLSDFTGEAEKTLDLEQYFEAKGPLHCTAKYCDYGKAEGAKEYAEEQVVKESYGGQTELSVTALFVTPRTFGARVALTEEQLKLWPTGGDTECLPPTLTGVDALPVGSRAHVTLGCSASVEPVQTGFDLLEILLLKQGGQEGTTEEEMELGTLSYLGQGRWYLALREAVTADATFSSYSDDKRPSDQTKKEGEKKKKVKCTIL</sequence>
<dbReference type="InterPro" id="IPR047325">
    <property type="entry name" value="CNPase_cat"/>
</dbReference>
<evidence type="ECO:0000256" key="9">
    <source>
        <dbReference type="SAM" id="MobiDB-lite"/>
    </source>
</evidence>
<dbReference type="SUPFAM" id="SSF55144">
    <property type="entry name" value="LigT-like"/>
    <property type="match status" value="1"/>
</dbReference>
<reference evidence="12" key="1">
    <citation type="submission" date="2025-08" db="UniProtKB">
        <authorList>
            <consortium name="RefSeq"/>
        </authorList>
    </citation>
    <scope>IDENTIFICATION</scope>
</reference>
<keyword evidence="3" id="KW-0597">Phosphoprotein</keyword>
<keyword evidence="6" id="KW-0472">Membrane</keyword>
<feature type="region of interest" description="Disordered" evidence="9">
    <location>
        <begin position="531"/>
        <end position="558"/>
    </location>
</feature>
<dbReference type="OrthoDB" id="3231855at2759"/>
<feature type="compositionally biased region" description="Basic and acidic residues" evidence="9">
    <location>
        <begin position="272"/>
        <end position="291"/>
    </location>
</feature>
<dbReference type="InterPro" id="IPR008431">
    <property type="entry name" value="CNPase"/>
</dbReference>
<keyword evidence="4" id="KW-0378">Hydrolase</keyword>
<keyword evidence="8" id="KW-0636">Prenylation</keyword>
<evidence type="ECO:0000256" key="6">
    <source>
        <dbReference type="ARBA" id="ARBA00023136"/>
    </source>
</evidence>
<evidence type="ECO:0000256" key="5">
    <source>
        <dbReference type="ARBA" id="ARBA00022884"/>
    </source>
</evidence>
<evidence type="ECO:0000256" key="7">
    <source>
        <dbReference type="ARBA" id="ARBA00023288"/>
    </source>
</evidence>
<evidence type="ECO:0000256" key="2">
    <source>
        <dbReference type="ARBA" id="ARBA00022481"/>
    </source>
</evidence>
<feature type="compositionally biased region" description="Basic and acidic residues" evidence="9">
    <location>
        <begin position="534"/>
        <end position="549"/>
    </location>
</feature>
<feature type="compositionally biased region" description="Basic and acidic residues" evidence="9">
    <location>
        <begin position="178"/>
        <end position="249"/>
    </location>
</feature>
<dbReference type="RefSeq" id="XP_030649480.1">
    <property type="nucleotide sequence ID" value="XM_030793620.1"/>
</dbReference>
<dbReference type="GO" id="GO:0016020">
    <property type="term" value="C:membrane"/>
    <property type="evidence" value="ECO:0007669"/>
    <property type="project" value="UniProtKB-SubCell"/>
</dbReference>
<feature type="region of interest" description="Disordered" evidence="9">
    <location>
        <begin position="1"/>
        <end position="316"/>
    </location>
</feature>
<gene>
    <name evidence="12" type="primary">cnp</name>
</gene>
<dbReference type="PANTHER" id="PTHR10156">
    <property type="entry name" value="2',3'-CYCLIC-NUCLEOTIDE 3'-PHOSPHODIESTERASE"/>
    <property type="match status" value="1"/>
</dbReference>
<dbReference type="Gene3D" id="3.90.1740.10">
    <property type="entry name" value="2',3'-cyclic nucleotide 3'-phosphodiesterase superfamily"/>
    <property type="match status" value="1"/>
</dbReference>
<accession>A0A6J2WYU0</accession>
<evidence type="ECO:0000256" key="1">
    <source>
        <dbReference type="ARBA" id="ARBA00004635"/>
    </source>
</evidence>
<feature type="compositionally biased region" description="Low complexity" evidence="9">
    <location>
        <begin position="139"/>
        <end position="169"/>
    </location>
</feature>
<evidence type="ECO:0000256" key="4">
    <source>
        <dbReference type="ARBA" id="ARBA00022801"/>
    </source>
</evidence>
<protein>
    <submittedName>
        <fullName evidence="12">Fibrous sheath CABYR-binding protein</fullName>
    </submittedName>
</protein>
<dbReference type="Pfam" id="PF05881">
    <property type="entry name" value="CNPase"/>
    <property type="match status" value="1"/>
</dbReference>
<proteinExistence type="predicted"/>
<dbReference type="GO" id="GO:0005737">
    <property type="term" value="C:cytoplasm"/>
    <property type="evidence" value="ECO:0007669"/>
    <property type="project" value="TreeGrafter"/>
</dbReference>
<dbReference type="InterPro" id="IPR009097">
    <property type="entry name" value="Cyclic_Pdiesterase"/>
</dbReference>
<name>A0A6J2WYU0_CHACN</name>
<evidence type="ECO:0000256" key="3">
    <source>
        <dbReference type="ARBA" id="ARBA00022553"/>
    </source>
</evidence>
<dbReference type="GO" id="GO:0004113">
    <property type="term" value="F:2',3'-cyclic-nucleotide 3'-phosphodiesterase activity"/>
    <property type="evidence" value="ECO:0007669"/>
    <property type="project" value="InterPro"/>
</dbReference>
<evidence type="ECO:0000256" key="8">
    <source>
        <dbReference type="ARBA" id="ARBA00023289"/>
    </source>
</evidence>
<dbReference type="InParanoid" id="A0A6J2WYU0"/>